<protein>
    <submittedName>
        <fullName evidence="1">Uncharacterized protein</fullName>
    </submittedName>
</protein>
<evidence type="ECO:0000313" key="1">
    <source>
        <dbReference type="EMBL" id="XBO39989.1"/>
    </source>
</evidence>
<dbReference type="PROSITE" id="PS51257">
    <property type="entry name" value="PROKAR_LIPOPROTEIN"/>
    <property type="match status" value="1"/>
</dbReference>
<sequence length="276" mass="29978">MGRILSPRRPLRGPGVAAAFAGLLLAGCSETGDFGRPKPTFWSETIAPLAGQGAATQRGEPVSPALLTDDEQELRSRAYRFLTPARERSVFDRQLADLAFRRIQPREVGLTAESAYYEALLASPDVSPRSRYQRLREDMESDRLLITPFAALACRVAAMDAVRAKALAAIPPGDVETRYAAGARIAENEALTAWVELGLQSRLRAYRFALDRLVVTSPDKDAIRAERVLEAFEGYRGMASRCAQTRGGIIVTPGGDAAGGARFLPRSNPRPVVVKP</sequence>
<reference evidence="1" key="1">
    <citation type="submission" date="2024-05" db="EMBL/GenBank/DDBJ databases">
        <authorList>
            <person name="Kim S."/>
            <person name="Heo J."/>
            <person name="Choi H."/>
            <person name="Choi Y."/>
            <person name="Kwon S.-W."/>
            <person name="Kim Y."/>
        </authorList>
    </citation>
    <scope>NUCLEOTIDE SEQUENCE</scope>
    <source>
        <strain evidence="1">KACC 23698</strain>
    </source>
</reference>
<accession>A0AAU7JIU9</accession>
<organism evidence="1">
    <name type="scientific">Alsobacter sp. KACC 23698</name>
    <dbReference type="NCBI Taxonomy" id="3149229"/>
    <lineage>
        <taxon>Bacteria</taxon>
        <taxon>Pseudomonadati</taxon>
        <taxon>Pseudomonadota</taxon>
        <taxon>Alphaproteobacteria</taxon>
        <taxon>Hyphomicrobiales</taxon>
        <taxon>Alsobacteraceae</taxon>
        <taxon>Alsobacter</taxon>
    </lineage>
</organism>
<name>A0AAU7JIU9_9HYPH</name>
<dbReference type="RefSeq" id="WP_406856841.1">
    <property type="nucleotide sequence ID" value="NZ_CP157484.1"/>
</dbReference>
<gene>
    <name evidence="1" type="ORF">ABEG18_04180</name>
</gene>
<dbReference type="EMBL" id="CP157484">
    <property type="protein sequence ID" value="XBO39989.1"/>
    <property type="molecule type" value="Genomic_DNA"/>
</dbReference>
<proteinExistence type="predicted"/>
<dbReference type="AlphaFoldDB" id="A0AAU7JIU9"/>